<dbReference type="InterPro" id="IPR050410">
    <property type="entry name" value="CCR4/nocturin_mRNA_transcr"/>
</dbReference>
<evidence type="ECO:0000313" key="2">
    <source>
        <dbReference type="EMBL" id="GBP93202.1"/>
    </source>
</evidence>
<reference evidence="2 3" key="1">
    <citation type="journal article" date="2019" name="Commun. Biol.">
        <title>The bagworm genome reveals a unique fibroin gene that provides high tensile strength.</title>
        <authorList>
            <person name="Kono N."/>
            <person name="Nakamura H."/>
            <person name="Ohtoshi R."/>
            <person name="Tomita M."/>
            <person name="Numata K."/>
            <person name="Arakawa K."/>
        </authorList>
    </citation>
    <scope>NUCLEOTIDE SEQUENCE [LARGE SCALE GENOMIC DNA]</scope>
</reference>
<keyword evidence="3" id="KW-1185">Reference proteome</keyword>
<evidence type="ECO:0000313" key="3">
    <source>
        <dbReference type="Proteomes" id="UP000299102"/>
    </source>
</evidence>
<dbReference type="InterPro" id="IPR005135">
    <property type="entry name" value="Endo/exonuclease/phosphatase"/>
</dbReference>
<proteinExistence type="predicted"/>
<dbReference type="InterPro" id="IPR036691">
    <property type="entry name" value="Endo/exonu/phosph_ase_sf"/>
</dbReference>
<dbReference type="STRING" id="151549.A0A4C2A096"/>
<name>A0A4C2A096_EUMVA</name>
<dbReference type="EMBL" id="BGZK01002349">
    <property type="protein sequence ID" value="GBP93202.1"/>
    <property type="molecule type" value="Genomic_DNA"/>
</dbReference>
<dbReference type="Gene3D" id="3.60.10.10">
    <property type="entry name" value="Endonuclease/exonuclease/phosphatase"/>
    <property type="match status" value="1"/>
</dbReference>
<dbReference type="OrthoDB" id="10253982at2759"/>
<dbReference type="Proteomes" id="UP000299102">
    <property type="component" value="Unassembled WGS sequence"/>
</dbReference>
<dbReference type="AlphaFoldDB" id="A0A4C2A096"/>
<gene>
    <name evidence="2" type="primary">angel2</name>
    <name evidence="2" type="ORF">EVAR_24945_1</name>
</gene>
<sequence length="484" mass="55019">MLCINFVPAEDSAAAAVALRNSSLAMQLCLNQVTIVFNLETMFLYSVHIVVPSATKFKVWSYQNILHFSKNRYKQMNNQAPSNFHDVGGDYIDLTATDSEEEWQRGSGETFGSVVKDRNRSIIPSNFRTWEPITEKKIASDGCYPRNLKWKKRSKLLYDEIVNLGPDILCLQEVQATHLNTFFSKFENIGYHGVFKQKTGNKFDGCAIYFKKSLFDMVDCLNVEFLQPQVPILNRDNIGLMVKLVPRSSPNCPFIVATTHLLYNPKRTDVRLAQIQVFLAEIDRFAYDNNSKESGHLPIILTGDLNSTPDSAVIQLLDNGRVSTSTFHDNSDWQKIGVTNKCQHLSVHLKRGTGQNVADCNTVKLYNSDYSLTVSSKDYDEESSQEEYSKLFNSNVLEHQLPLTSVYKKIKSDGQLEATTFQDFWITVDYIYFSRHRHLNLLERLRLPTAAECQALGRLPNDVYGSDHLALGAVFELKPFKCSL</sequence>
<protein>
    <submittedName>
        <fullName evidence="2">Protein angel homolog 2</fullName>
    </submittedName>
</protein>
<dbReference type="GO" id="GO:0000175">
    <property type="term" value="F:3'-5'-RNA exonuclease activity"/>
    <property type="evidence" value="ECO:0007669"/>
    <property type="project" value="TreeGrafter"/>
</dbReference>
<comment type="caution">
    <text evidence="2">The sequence shown here is derived from an EMBL/GenBank/DDBJ whole genome shotgun (WGS) entry which is preliminary data.</text>
</comment>
<evidence type="ECO:0000259" key="1">
    <source>
        <dbReference type="Pfam" id="PF03372"/>
    </source>
</evidence>
<feature type="domain" description="Endonuclease/exonuclease/phosphatase" evidence="1">
    <location>
        <begin position="146"/>
        <end position="468"/>
    </location>
</feature>
<accession>A0A4C2A096</accession>
<organism evidence="2 3">
    <name type="scientific">Eumeta variegata</name>
    <name type="common">Bagworm moth</name>
    <name type="synonym">Eumeta japonica</name>
    <dbReference type="NCBI Taxonomy" id="151549"/>
    <lineage>
        <taxon>Eukaryota</taxon>
        <taxon>Metazoa</taxon>
        <taxon>Ecdysozoa</taxon>
        <taxon>Arthropoda</taxon>
        <taxon>Hexapoda</taxon>
        <taxon>Insecta</taxon>
        <taxon>Pterygota</taxon>
        <taxon>Neoptera</taxon>
        <taxon>Endopterygota</taxon>
        <taxon>Lepidoptera</taxon>
        <taxon>Glossata</taxon>
        <taxon>Ditrysia</taxon>
        <taxon>Tineoidea</taxon>
        <taxon>Psychidae</taxon>
        <taxon>Oiketicinae</taxon>
        <taxon>Eumeta</taxon>
    </lineage>
</organism>
<dbReference type="PANTHER" id="PTHR12121:SF34">
    <property type="entry name" value="PROTEIN ANGEL"/>
    <property type="match status" value="1"/>
</dbReference>
<dbReference type="PANTHER" id="PTHR12121">
    <property type="entry name" value="CARBON CATABOLITE REPRESSOR PROTEIN 4"/>
    <property type="match status" value="1"/>
</dbReference>
<dbReference type="SUPFAM" id="SSF56219">
    <property type="entry name" value="DNase I-like"/>
    <property type="match status" value="1"/>
</dbReference>
<dbReference type="Pfam" id="PF03372">
    <property type="entry name" value="Exo_endo_phos"/>
    <property type="match status" value="1"/>
</dbReference>